<dbReference type="OrthoDB" id="86288at2157"/>
<sequence length="201" mass="22580">MHDENTRERFWTYIEELKPFVWISLALFIISTVAGYAYYSMDPSYALNSLDGLEELAEMLQGLSALEIMLLIFVNNAVKMFFSILLGFALGIIPFGFLLMNGFVIGIFAHYQTVENGALFVIAGLTPHGLIEVPMLIISSAVGMKIGYVALQALRSRPVDLKEEIIKGIKFYLHWLFPLIFLAAVIETFITPLIIYMVTGI</sequence>
<feature type="transmembrane region" description="Helical" evidence="1">
    <location>
        <begin position="172"/>
        <end position="198"/>
    </location>
</feature>
<evidence type="ECO:0000313" key="3">
    <source>
        <dbReference type="Proteomes" id="UP000198535"/>
    </source>
</evidence>
<proteinExistence type="predicted"/>
<keyword evidence="1" id="KW-0812">Transmembrane</keyword>
<dbReference type="AlphaFoldDB" id="A0A1I4SDF2"/>
<dbReference type="PANTHER" id="PTHR35337">
    <property type="entry name" value="SLR1478 PROTEIN"/>
    <property type="match status" value="1"/>
</dbReference>
<evidence type="ECO:0000256" key="1">
    <source>
        <dbReference type="SAM" id="Phobius"/>
    </source>
</evidence>
<dbReference type="Proteomes" id="UP000198535">
    <property type="component" value="Unassembled WGS sequence"/>
</dbReference>
<feature type="transmembrane region" description="Helical" evidence="1">
    <location>
        <begin position="20"/>
        <end position="39"/>
    </location>
</feature>
<gene>
    <name evidence="2" type="ORF">SAMN04488696_1902</name>
</gene>
<organism evidence="2 3">
    <name type="scientific">Methanolobus profundi</name>
    <dbReference type="NCBI Taxonomy" id="487685"/>
    <lineage>
        <taxon>Archaea</taxon>
        <taxon>Methanobacteriati</taxon>
        <taxon>Methanobacteriota</taxon>
        <taxon>Stenosarchaea group</taxon>
        <taxon>Methanomicrobia</taxon>
        <taxon>Methanosarcinales</taxon>
        <taxon>Methanosarcinaceae</taxon>
        <taxon>Methanolobus</taxon>
    </lineage>
</organism>
<evidence type="ECO:0000313" key="2">
    <source>
        <dbReference type="EMBL" id="SFM62313.1"/>
    </source>
</evidence>
<dbReference type="STRING" id="487685.SAMN04488696_1902"/>
<dbReference type="InterPro" id="IPR002798">
    <property type="entry name" value="SpoIIM-like"/>
</dbReference>
<dbReference type="RefSeq" id="WP_091936288.1">
    <property type="nucleotide sequence ID" value="NZ_FOUJ01000003.1"/>
</dbReference>
<protein>
    <submittedName>
        <fullName evidence="2">Stage II sporulation protein M</fullName>
    </submittedName>
</protein>
<dbReference type="Pfam" id="PF01944">
    <property type="entry name" value="SpoIIM"/>
    <property type="match status" value="1"/>
</dbReference>
<reference evidence="3" key="1">
    <citation type="submission" date="2016-10" db="EMBL/GenBank/DDBJ databases">
        <authorList>
            <person name="Varghese N."/>
            <person name="Submissions S."/>
        </authorList>
    </citation>
    <scope>NUCLEOTIDE SEQUENCE [LARGE SCALE GENOMIC DNA]</scope>
    <source>
        <strain evidence="3">Mob M</strain>
    </source>
</reference>
<dbReference type="PANTHER" id="PTHR35337:SF1">
    <property type="entry name" value="SLR1478 PROTEIN"/>
    <property type="match status" value="1"/>
</dbReference>
<keyword evidence="3" id="KW-1185">Reference proteome</keyword>
<feature type="transmembrane region" description="Helical" evidence="1">
    <location>
        <begin position="85"/>
        <end position="111"/>
    </location>
</feature>
<keyword evidence="1" id="KW-1133">Transmembrane helix</keyword>
<feature type="transmembrane region" description="Helical" evidence="1">
    <location>
        <begin position="59"/>
        <end position="78"/>
    </location>
</feature>
<accession>A0A1I4SDF2</accession>
<dbReference type="EMBL" id="FOUJ01000003">
    <property type="protein sequence ID" value="SFM62313.1"/>
    <property type="molecule type" value="Genomic_DNA"/>
</dbReference>
<name>A0A1I4SDF2_9EURY</name>
<keyword evidence="1" id="KW-0472">Membrane</keyword>